<dbReference type="SUPFAM" id="SSF57701">
    <property type="entry name" value="Zn2/Cys6 DNA-binding domain"/>
    <property type="match status" value="1"/>
</dbReference>
<feature type="region of interest" description="Disordered" evidence="3">
    <location>
        <begin position="30"/>
        <end position="88"/>
    </location>
</feature>
<dbReference type="InterPro" id="IPR021858">
    <property type="entry name" value="Fun_TF"/>
</dbReference>
<dbReference type="GO" id="GO:0005634">
    <property type="term" value="C:nucleus"/>
    <property type="evidence" value="ECO:0007669"/>
    <property type="project" value="UniProtKB-SubCell"/>
</dbReference>
<dbReference type="OrthoDB" id="3477330at2759"/>
<dbReference type="GO" id="GO:0008270">
    <property type="term" value="F:zinc ion binding"/>
    <property type="evidence" value="ECO:0007669"/>
    <property type="project" value="InterPro"/>
</dbReference>
<keyword evidence="6" id="KW-1185">Reference proteome</keyword>
<evidence type="ECO:0000259" key="4">
    <source>
        <dbReference type="PROSITE" id="PS50048"/>
    </source>
</evidence>
<dbReference type="PROSITE" id="PS50048">
    <property type="entry name" value="ZN2_CY6_FUNGAL_2"/>
    <property type="match status" value="1"/>
</dbReference>
<feature type="non-terminal residue" evidence="5">
    <location>
        <position position="1"/>
    </location>
</feature>
<feature type="compositionally biased region" description="Basic and acidic residues" evidence="3">
    <location>
        <begin position="520"/>
        <end position="529"/>
    </location>
</feature>
<gene>
    <name evidence="5" type="ORF">IFR04_013803</name>
</gene>
<proteinExistence type="predicted"/>
<dbReference type="InterPro" id="IPR036864">
    <property type="entry name" value="Zn2-C6_fun-type_DNA-bd_sf"/>
</dbReference>
<evidence type="ECO:0000256" key="3">
    <source>
        <dbReference type="SAM" id="MobiDB-lite"/>
    </source>
</evidence>
<feature type="region of interest" description="Disordered" evidence="3">
    <location>
        <begin position="611"/>
        <end position="633"/>
    </location>
</feature>
<accession>A0A8H7W6V4</accession>
<name>A0A8H7W6V4_9HELO</name>
<dbReference type="CDD" id="cd00067">
    <property type="entry name" value="GAL4"/>
    <property type="match status" value="1"/>
</dbReference>
<protein>
    <recommendedName>
        <fullName evidence="4">Zn(2)-C6 fungal-type domain-containing protein</fullName>
    </recommendedName>
</protein>
<feature type="region of interest" description="Disordered" evidence="3">
    <location>
        <begin position="126"/>
        <end position="161"/>
    </location>
</feature>
<organism evidence="5 6">
    <name type="scientific">Cadophora malorum</name>
    <dbReference type="NCBI Taxonomy" id="108018"/>
    <lineage>
        <taxon>Eukaryota</taxon>
        <taxon>Fungi</taxon>
        <taxon>Dikarya</taxon>
        <taxon>Ascomycota</taxon>
        <taxon>Pezizomycotina</taxon>
        <taxon>Leotiomycetes</taxon>
        <taxon>Helotiales</taxon>
        <taxon>Ploettnerulaceae</taxon>
        <taxon>Cadophora</taxon>
    </lineage>
</organism>
<feature type="compositionally biased region" description="Polar residues" evidence="3">
    <location>
        <begin position="31"/>
        <end position="44"/>
    </location>
</feature>
<dbReference type="Proteomes" id="UP000664132">
    <property type="component" value="Unassembled WGS sequence"/>
</dbReference>
<dbReference type="InterPro" id="IPR001138">
    <property type="entry name" value="Zn2Cys6_DnaBD"/>
</dbReference>
<evidence type="ECO:0000313" key="6">
    <source>
        <dbReference type="Proteomes" id="UP000664132"/>
    </source>
</evidence>
<sequence length="770" mass="85343">MSGALPFATPPDMHATSDLFSPYITLPETPLQANVNGSTHNPTVVSRPPIDARNTGAPILNDPQKDDPDHGTPSSPPRKRRKGGKIFSGCSTCRQRKMKCDQKRPVCSNCARSRLYVCRGYEDDSIPRASPDAPCPPPRTRPHPKDIRQPKPPASGLQDGSLNFPTEMNNFSPFFFQDDISLGFNSPFLAQASQQQPQPSRAAYGNQLEAPLAPSEIPSFLDDVSFWDQLLDSNDTTQQDSQQIRDLIHLPPLSRVASPLSSLHNLHSSSIPSSLPNSINIPAPFSELLHHYRTLVSQQMMPTSAPSQNPWLQLYLPLALQEPRTEPKQVLLHAILAVSAFSLAALASGEGEKYRAQGIQHGEEAVKRLREAIDYGKRNGSKSGKEKEEMDPVDKQALLAAALTISTIDVWSGANKGTGYTYLRMAKEVIHMTGGISWWLSSAPPTMTIFQIFRCYNIIASTTSWPSPQDPDQDKDRFLLEANDDEDQASTPPAMIRKGDETTSSCSPNSDQESESTTSPDHDSQRYHDNTTPSPLDTHHPLNHPNATQYTLDITFGIAIKTLWCLNKIVSLSTLYSTFPPGKTWSPTQLLEIRELQNELDFPLKNPEAFTASISSSNSNSHPNSSSNPGVGGKWEYGHGTGISQMVTDEIKENHVWAFHYSVILFFRRALSHTLPLSSFNSSNPKTEHIPSQTLISHTLTHLENIDTLTPSLPISNTLWPGFIAATEAIDTSLRHRALAWFIRAKRHGIGNIDEAKKLVMEVWRRQDRE</sequence>
<dbReference type="SMART" id="SM00066">
    <property type="entry name" value="GAL4"/>
    <property type="match status" value="1"/>
</dbReference>
<feature type="domain" description="Zn(2)-C6 fungal-type" evidence="4">
    <location>
        <begin position="89"/>
        <end position="118"/>
    </location>
</feature>
<comment type="subcellular location">
    <subcellularLocation>
        <location evidence="1">Nucleus</location>
    </subcellularLocation>
</comment>
<dbReference type="EMBL" id="JAFJYH010000336">
    <property type="protein sequence ID" value="KAG4413039.1"/>
    <property type="molecule type" value="Genomic_DNA"/>
</dbReference>
<feature type="region of interest" description="Disordered" evidence="3">
    <location>
        <begin position="482"/>
        <end position="543"/>
    </location>
</feature>
<feature type="compositionally biased region" description="Low complexity" evidence="3">
    <location>
        <begin position="613"/>
        <end position="628"/>
    </location>
</feature>
<evidence type="ECO:0000313" key="5">
    <source>
        <dbReference type="EMBL" id="KAG4413039.1"/>
    </source>
</evidence>
<dbReference type="PANTHER" id="PTHR37534:SF46">
    <property type="entry name" value="ZN(II)2CYS6 TRANSCRIPTION FACTOR (EUROFUNG)"/>
    <property type="match status" value="1"/>
</dbReference>
<dbReference type="PANTHER" id="PTHR37534">
    <property type="entry name" value="TRANSCRIPTIONAL ACTIVATOR PROTEIN UGA3"/>
    <property type="match status" value="1"/>
</dbReference>
<dbReference type="PROSITE" id="PS00463">
    <property type="entry name" value="ZN2_CY6_FUNGAL_1"/>
    <property type="match status" value="1"/>
</dbReference>
<dbReference type="Gene3D" id="4.10.240.10">
    <property type="entry name" value="Zn(2)-C6 fungal-type DNA-binding domain"/>
    <property type="match status" value="1"/>
</dbReference>
<keyword evidence="2" id="KW-0539">Nucleus</keyword>
<dbReference type="AlphaFoldDB" id="A0A8H7W6V4"/>
<dbReference type="GO" id="GO:0000981">
    <property type="term" value="F:DNA-binding transcription factor activity, RNA polymerase II-specific"/>
    <property type="evidence" value="ECO:0007669"/>
    <property type="project" value="InterPro"/>
</dbReference>
<comment type="caution">
    <text evidence="5">The sequence shown here is derived from an EMBL/GenBank/DDBJ whole genome shotgun (WGS) entry which is preliminary data.</text>
</comment>
<evidence type="ECO:0000256" key="2">
    <source>
        <dbReference type="ARBA" id="ARBA00023242"/>
    </source>
</evidence>
<dbReference type="Pfam" id="PF11951">
    <property type="entry name" value="Fungal_trans_2"/>
    <property type="match status" value="1"/>
</dbReference>
<evidence type="ECO:0000256" key="1">
    <source>
        <dbReference type="ARBA" id="ARBA00004123"/>
    </source>
</evidence>
<dbReference type="Pfam" id="PF00172">
    <property type="entry name" value="Zn_clus"/>
    <property type="match status" value="1"/>
</dbReference>
<feature type="compositionally biased region" description="Polar residues" evidence="3">
    <location>
        <begin position="502"/>
        <end position="519"/>
    </location>
</feature>
<reference evidence="5" key="1">
    <citation type="submission" date="2021-02" db="EMBL/GenBank/DDBJ databases">
        <title>Genome sequence Cadophora malorum strain M34.</title>
        <authorList>
            <person name="Stefanovic E."/>
            <person name="Vu D."/>
            <person name="Scully C."/>
            <person name="Dijksterhuis J."/>
            <person name="Roader J."/>
            <person name="Houbraken J."/>
        </authorList>
    </citation>
    <scope>NUCLEOTIDE SEQUENCE</scope>
    <source>
        <strain evidence="5">M34</strain>
    </source>
</reference>